<dbReference type="SUPFAM" id="SSF46689">
    <property type="entry name" value="Homeodomain-like"/>
    <property type="match status" value="1"/>
</dbReference>
<sequence>MCSVMDQASEKSVSSGTSKNEKIVSHTFNPQTTKRRKIIPPKTGHQHKNDDHHSLVHTGIPETCYGNIENTYNDIAKFSDLDRQIYYELKSEDFGNNSKFRPKWNRTLNDVYVARKYQGFLPEERLKNGPLLESLAKRMAPLAHIKTRKVCLPRFLQNHRSTSSKPKHFQGNINYLNFFNREAYAFLHFKRTPDDPAPSFKYSLMATDGSMIYRRRLRSETEHGIQRTMWKPGEKERFFQLLSRYSIHRIDAICEQLPSKSKSEILTYYRALSKQLKRMKNSKTSYQRLIPMSEMPIAYEMSYEYTQFEESQSRFLLNVVPPEDFMRTPFSSRKLDKYHLWDHNEDLINWEGLSSSFGIRIVNPNTRKGFEESEDDQLEIRINPFIRKIPTLTKIMLKDLTVNFLYSLLLGVVEKKIAAQTVQKLSYNNRVLMPVTTKDILESFHQLTNRESTVLEFWENLISEIGGEIPKRDLKFRDPCPIYNRQDEECEKNDTNSNIKSKPDFKKISADFDDALQNTLSFDDLQYAVNDDIRERADKVKSEIQDSDDDLNVSFEWNDNVSAKSEAASDSDESMLDVGAVKVRRSKKRKREEDEFFDEKDRSFVSDDPKTDKELEMSEKLFLMETSLLERMDHEVSVKYERLCLGYMMSHPRFVDKNDDELTKFYILQKYYPKELPFYYIDDLPEMKILQLQAADKKKADDCEQALNAYVKREAALNDCMTKIKSYEQDLRPYSNLNPEEKSKTREKLEHERNVKYSLESTSDLYNWINGPIPSDSKTGALNIPLEYDGEFVHFAHYNENDPYAMCVFQDVTDDMLYLHNYQFSSYDK</sequence>
<dbReference type="GO" id="GO:0000500">
    <property type="term" value="C:RNA polymerase I upstream activating factor complex"/>
    <property type="evidence" value="ECO:0007669"/>
    <property type="project" value="InterPro"/>
</dbReference>
<dbReference type="Gene3D" id="1.10.10.60">
    <property type="entry name" value="Homeodomain-like"/>
    <property type="match status" value="1"/>
</dbReference>
<dbReference type="GO" id="GO:0042790">
    <property type="term" value="P:nucleolar large rRNA transcription by RNA polymerase I"/>
    <property type="evidence" value="ECO:0007669"/>
    <property type="project" value="InterPro"/>
</dbReference>
<accession>A0A7D9D1A1</accession>
<dbReference type="GO" id="GO:0000182">
    <property type="term" value="F:rDNA binding"/>
    <property type="evidence" value="ECO:0007669"/>
    <property type="project" value="TreeGrafter"/>
</dbReference>
<dbReference type="GO" id="GO:0001181">
    <property type="term" value="F:RNA polymerase I general transcription initiation factor activity"/>
    <property type="evidence" value="ECO:0007669"/>
    <property type="project" value="TreeGrafter"/>
</dbReference>
<dbReference type="InterPro" id="IPR009057">
    <property type="entry name" value="Homeodomain-like_sf"/>
</dbReference>
<evidence type="ECO:0000256" key="1">
    <source>
        <dbReference type="SAM" id="MobiDB-lite"/>
    </source>
</evidence>
<dbReference type="Proteomes" id="UP000478008">
    <property type="component" value="Unassembled WGS sequence"/>
</dbReference>
<dbReference type="GO" id="GO:0006361">
    <property type="term" value="P:transcription initiation at RNA polymerase I promoter"/>
    <property type="evidence" value="ECO:0007669"/>
    <property type="project" value="TreeGrafter"/>
</dbReference>
<dbReference type="PANTHER" id="PTHR28079">
    <property type="entry name" value="RNA POLYMERASE I-SPECIFIC TRANSCRIPTION INITIATION FACTOR RRN5"/>
    <property type="match status" value="1"/>
</dbReference>
<dbReference type="AlphaFoldDB" id="A0A7D9D1A1"/>
<dbReference type="PANTHER" id="PTHR28079:SF1">
    <property type="entry name" value="RNA POLYMERASE I-SPECIFIC TRANSCRIPTION INITIATION FACTOR RRN5"/>
    <property type="match status" value="1"/>
</dbReference>
<proteinExistence type="predicted"/>
<feature type="region of interest" description="Disordered" evidence="1">
    <location>
        <begin position="1"/>
        <end position="55"/>
    </location>
</feature>
<dbReference type="InterPro" id="IPR039601">
    <property type="entry name" value="Rrn5"/>
</dbReference>
<evidence type="ECO:0000313" key="3">
    <source>
        <dbReference type="Proteomes" id="UP000478008"/>
    </source>
</evidence>
<gene>
    <name evidence="2" type="ORF">DEBR0S3_13322G</name>
</gene>
<organism evidence="2 3">
    <name type="scientific">Dekkera bruxellensis</name>
    <name type="common">Brettanomyces custersii</name>
    <dbReference type="NCBI Taxonomy" id="5007"/>
    <lineage>
        <taxon>Eukaryota</taxon>
        <taxon>Fungi</taxon>
        <taxon>Dikarya</taxon>
        <taxon>Ascomycota</taxon>
        <taxon>Saccharomycotina</taxon>
        <taxon>Pichiomycetes</taxon>
        <taxon>Pichiales</taxon>
        <taxon>Pichiaceae</taxon>
        <taxon>Brettanomyces</taxon>
    </lineage>
</organism>
<evidence type="ECO:0000313" key="2">
    <source>
        <dbReference type="EMBL" id="VUG18512.1"/>
    </source>
</evidence>
<keyword evidence="3" id="KW-1185">Reference proteome</keyword>
<dbReference type="EMBL" id="CABFWN010000003">
    <property type="protein sequence ID" value="VUG18512.1"/>
    <property type="molecule type" value="Genomic_DNA"/>
</dbReference>
<reference evidence="2 3" key="1">
    <citation type="submission" date="2019-07" db="EMBL/GenBank/DDBJ databases">
        <authorList>
            <person name="Friedrich A."/>
            <person name="Schacherer J."/>
        </authorList>
    </citation>
    <scope>NUCLEOTIDE SEQUENCE [LARGE SCALE GENOMIC DNA]</scope>
</reference>
<name>A0A7D9D1A1_DEKBR</name>
<protein>
    <submittedName>
        <fullName evidence="2">DEBR0S3_13322g1_1</fullName>
    </submittedName>
</protein>